<dbReference type="EMBL" id="CAJNJA010014220">
    <property type="protein sequence ID" value="CAE7338049.1"/>
    <property type="molecule type" value="Genomic_DNA"/>
</dbReference>
<evidence type="ECO:0000256" key="1">
    <source>
        <dbReference type="SAM" id="MobiDB-lite"/>
    </source>
</evidence>
<evidence type="ECO:0000313" key="3">
    <source>
        <dbReference type="Proteomes" id="UP000601435"/>
    </source>
</evidence>
<gene>
    <name evidence="2" type="ORF">SNEC2469_LOCUS8665</name>
</gene>
<name>A0A812PL18_9DINO</name>
<organism evidence="2 3">
    <name type="scientific">Symbiodinium necroappetens</name>
    <dbReference type="NCBI Taxonomy" id="1628268"/>
    <lineage>
        <taxon>Eukaryota</taxon>
        <taxon>Sar</taxon>
        <taxon>Alveolata</taxon>
        <taxon>Dinophyceae</taxon>
        <taxon>Suessiales</taxon>
        <taxon>Symbiodiniaceae</taxon>
        <taxon>Symbiodinium</taxon>
    </lineage>
</organism>
<dbReference type="AlphaFoldDB" id="A0A812PL18"/>
<comment type="caution">
    <text evidence="2">The sequence shown here is derived from an EMBL/GenBank/DDBJ whole genome shotgun (WGS) entry which is preliminary data.</text>
</comment>
<evidence type="ECO:0000313" key="2">
    <source>
        <dbReference type="EMBL" id="CAE7338049.1"/>
    </source>
</evidence>
<sequence>MAVLRRDQLLAARAGVVGGVLEAGQLPKARLMTSTLQRPQTALHAKTAGPEEDPPSVPEEVPHRAGQVLRKALAAAEHNDVEEVHTPRACKKKPLEATATEYNTPEKCARPPKMAETLHPCGKVLLKPLNAHASEFVPSQPTPAAEESFFASVSALLAPLQDSKLYMPPVLPAVPMLDVNAVVSWASSLDDIYKDASLMAKFVQEQRPEVPSSAALDVDSSTARNLTITACLLNHFFQHHVLQTSPSIMQIIEAQLEGHCATSGPWSKTMLQQVAFRPEDLATLDHRLGILLKKLPSQFFPCLASATSSLNLRWQQTPEGGHWLFRDAPELR</sequence>
<feature type="non-terminal residue" evidence="2">
    <location>
        <position position="1"/>
    </location>
</feature>
<feature type="region of interest" description="Disordered" evidence="1">
    <location>
        <begin position="37"/>
        <end position="61"/>
    </location>
</feature>
<reference evidence="2" key="1">
    <citation type="submission" date="2021-02" db="EMBL/GenBank/DDBJ databases">
        <authorList>
            <person name="Dougan E. K."/>
            <person name="Rhodes N."/>
            <person name="Thang M."/>
            <person name="Chan C."/>
        </authorList>
    </citation>
    <scope>NUCLEOTIDE SEQUENCE</scope>
</reference>
<dbReference type="OrthoDB" id="433959at2759"/>
<accession>A0A812PL18</accession>
<proteinExistence type="predicted"/>
<dbReference type="Proteomes" id="UP000601435">
    <property type="component" value="Unassembled WGS sequence"/>
</dbReference>
<protein>
    <submittedName>
        <fullName evidence="2">Uncharacterized protein</fullName>
    </submittedName>
</protein>
<keyword evidence="3" id="KW-1185">Reference proteome</keyword>